<dbReference type="Proteomes" id="UP000663877">
    <property type="component" value="Unassembled WGS sequence"/>
</dbReference>
<comment type="caution">
    <text evidence="1">The sequence shown here is derived from an EMBL/GenBank/DDBJ whole genome shotgun (WGS) entry which is preliminary data.</text>
</comment>
<evidence type="ECO:0000313" key="1">
    <source>
        <dbReference type="EMBL" id="CAF1132742.1"/>
    </source>
</evidence>
<dbReference type="EMBL" id="CAJNOI010000150">
    <property type="protein sequence ID" value="CAF1132742.1"/>
    <property type="molecule type" value="Genomic_DNA"/>
</dbReference>
<dbReference type="AlphaFoldDB" id="A0A814RFG5"/>
<protein>
    <submittedName>
        <fullName evidence="1">Uncharacterized protein</fullName>
    </submittedName>
</protein>
<organism evidence="1 4">
    <name type="scientific">Adineta steineri</name>
    <dbReference type="NCBI Taxonomy" id="433720"/>
    <lineage>
        <taxon>Eukaryota</taxon>
        <taxon>Metazoa</taxon>
        <taxon>Spiralia</taxon>
        <taxon>Gnathifera</taxon>
        <taxon>Rotifera</taxon>
        <taxon>Eurotatoria</taxon>
        <taxon>Bdelloidea</taxon>
        <taxon>Adinetida</taxon>
        <taxon>Adinetidae</taxon>
        <taxon>Adineta</taxon>
    </lineage>
</organism>
<reference evidence="1" key="1">
    <citation type="submission" date="2021-02" db="EMBL/GenBank/DDBJ databases">
        <authorList>
            <person name="Nowell W R."/>
        </authorList>
    </citation>
    <scope>NUCLEOTIDE SEQUENCE</scope>
</reference>
<proteinExistence type="predicted"/>
<evidence type="ECO:0000313" key="4">
    <source>
        <dbReference type="Proteomes" id="UP000663877"/>
    </source>
</evidence>
<gene>
    <name evidence="1" type="ORF">BJG266_LOCUS23098</name>
    <name evidence="2" type="ORF">QVE165_LOCUS25839</name>
</gene>
<evidence type="ECO:0000313" key="2">
    <source>
        <dbReference type="EMBL" id="CAF1201525.1"/>
    </source>
</evidence>
<sequence length="122" mass="14258">MSHILPNETKLYTANKELPFISTIHLKLNKYLYKIDVLFGNMSIIDANKDEIICYLNLDYLLSGLVISPINSSILYVRHMNIAYENNSYSIDEGFFKEINFETQHIEKKIQIRKNPTKEWAG</sequence>
<evidence type="ECO:0000313" key="3">
    <source>
        <dbReference type="Proteomes" id="UP000663832"/>
    </source>
</evidence>
<keyword evidence="3" id="KW-1185">Reference proteome</keyword>
<dbReference type="Proteomes" id="UP000663832">
    <property type="component" value="Unassembled WGS sequence"/>
</dbReference>
<accession>A0A814RFG5</accession>
<name>A0A814RFG5_9BILA</name>
<dbReference type="EMBL" id="CAJNOM010000189">
    <property type="protein sequence ID" value="CAF1201525.1"/>
    <property type="molecule type" value="Genomic_DNA"/>
</dbReference>